<accession>A0A8S5LW48</accession>
<reference evidence="1" key="1">
    <citation type="journal article" date="2021" name="Proc. Natl. Acad. Sci. U.S.A.">
        <title>A Catalog of Tens of Thousands of Viruses from Human Metagenomes Reveals Hidden Associations with Chronic Diseases.</title>
        <authorList>
            <person name="Tisza M.J."/>
            <person name="Buck C.B."/>
        </authorList>
    </citation>
    <scope>NUCLEOTIDE SEQUENCE</scope>
    <source>
        <strain evidence="1">Cto1k8</strain>
    </source>
</reference>
<evidence type="ECO:0000313" key="1">
    <source>
        <dbReference type="EMBL" id="DAD74246.1"/>
    </source>
</evidence>
<protein>
    <submittedName>
        <fullName evidence="1">Uncharacterized protein</fullName>
    </submittedName>
</protein>
<dbReference type="EMBL" id="BK014756">
    <property type="protein sequence ID" value="DAD74246.1"/>
    <property type="molecule type" value="Genomic_DNA"/>
</dbReference>
<name>A0A8S5LW48_9CAUD</name>
<sequence length="37" mass="4509">MSNFLILIIYVDMRSEYNNEDEIRVTYPSLEKKNNKK</sequence>
<organism evidence="1">
    <name type="scientific">Myoviridae sp. cto1k8</name>
    <dbReference type="NCBI Taxonomy" id="2826694"/>
    <lineage>
        <taxon>Viruses</taxon>
        <taxon>Duplodnaviria</taxon>
        <taxon>Heunggongvirae</taxon>
        <taxon>Uroviricota</taxon>
        <taxon>Caudoviricetes</taxon>
    </lineage>
</organism>
<proteinExistence type="predicted"/>